<dbReference type="EMBL" id="JASFZW010000002">
    <property type="protein sequence ID" value="KAK2080088.1"/>
    <property type="molecule type" value="Genomic_DNA"/>
</dbReference>
<evidence type="ECO:0008006" key="3">
    <source>
        <dbReference type="Google" id="ProtNLM"/>
    </source>
</evidence>
<dbReference type="PANTHER" id="PTHR42782:SF2">
    <property type="entry name" value="3-OXOACYL-[ACYL-CARRIER-PROTEIN] SYNTHASE-LIKE PROTEIN"/>
    <property type="match status" value="1"/>
</dbReference>
<dbReference type="AlphaFoldDB" id="A0AAD9MMS1"/>
<dbReference type="CDD" id="cd00657">
    <property type="entry name" value="Ferritin_like"/>
    <property type="match status" value="1"/>
</dbReference>
<name>A0AAD9MMS1_PROWI</name>
<dbReference type="InterPro" id="IPR007402">
    <property type="entry name" value="DUF455"/>
</dbReference>
<dbReference type="InterPro" id="IPR009078">
    <property type="entry name" value="Ferritin-like_SF"/>
</dbReference>
<evidence type="ECO:0000313" key="1">
    <source>
        <dbReference type="EMBL" id="KAK2080088.1"/>
    </source>
</evidence>
<dbReference type="Pfam" id="PF04305">
    <property type="entry name" value="DUF455"/>
    <property type="match status" value="2"/>
</dbReference>
<sequence length="246" mass="27719">MDVVRCALDVLECPEPAVKASLSQQYLRAWTAGEIGCDDLHKWQGVVPDRPARSDDKMTLVKPWEVKRGKGGSLASRQALLHSLVHIENWAVDLAWDIIARFGPSPDYRLPREFFEDFVKVAEDEARHYSLLNARLEEIGSILRGLSCDSLPARLAVEHCTHEARGLDVLPQTIGRFRNNGDAKTAEILEARRHETVEGWFHALIRAHFHGPLKPPFNDEARARAGFGREWYWPLAESAEEAPAKG</sequence>
<reference evidence="1" key="1">
    <citation type="submission" date="2021-01" db="EMBL/GenBank/DDBJ databases">
        <authorList>
            <person name="Eckstrom K.M.E."/>
        </authorList>
    </citation>
    <scope>NUCLEOTIDE SEQUENCE</scope>
    <source>
        <strain evidence="1">UVCC 0001</strain>
    </source>
</reference>
<comment type="caution">
    <text evidence="1">The sequence shown here is derived from an EMBL/GenBank/DDBJ whole genome shotgun (WGS) entry which is preliminary data.</text>
</comment>
<dbReference type="PIRSF" id="PIRSF012318">
    <property type="entry name" value="UCP012318"/>
    <property type="match status" value="1"/>
</dbReference>
<dbReference type="PANTHER" id="PTHR42782">
    <property type="entry name" value="SI:CH73-314G15.3"/>
    <property type="match status" value="1"/>
</dbReference>
<evidence type="ECO:0000313" key="2">
    <source>
        <dbReference type="Proteomes" id="UP001255856"/>
    </source>
</evidence>
<dbReference type="SUPFAM" id="SSF47240">
    <property type="entry name" value="Ferritin-like"/>
    <property type="match status" value="1"/>
</dbReference>
<proteinExistence type="predicted"/>
<organism evidence="1 2">
    <name type="scientific">Prototheca wickerhamii</name>
    <dbReference type="NCBI Taxonomy" id="3111"/>
    <lineage>
        <taxon>Eukaryota</taxon>
        <taxon>Viridiplantae</taxon>
        <taxon>Chlorophyta</taxon>
        <taxon>core chlorophytes</taxon>
        <taxon>Trebouxiophyceae</taxon>
        <taxon>Chlorellales</taxon>
        <taxon>Chlorellaceae</taxon>
        <taxon>Prototheca</taxon>
    </lineage>
</organism>
<dbReference type="InterPro" id="IPR011197">
    <property type="entry name" value="UCP012318"/>
</dbReference>
<gene>
    <name evidence="1" type="ORF">QBZ16_002484</name>
</gene>
<protein>
    <recommendedName>
        <fullName evidence="3">Ferritin-like domain-containing protein</fullName>
    </recommendedName>
</protein>
<accession>A0AAD9MMS1</accession>
<dbReference type="Proteomes" id="UP001255856">
    <property type="component" value="Unassembled WGS sequence"/>
</dbReference>
<keyword evidence="2" id="KW-1185">Reference proteome</keyword>